<keyword evidence="2" id="KW-0564">Palmitate</keyword>
<proteinExistence type="inferred from homology"/>
<dbReference type="PANTHER" id="PTHR30203:SF25">
    <property type="entry name" value="OUTER MEMBRANE PROTEIN-RELATED"/>
    <property type="match status" value="1"/>
</dbReference>
<accession>A0A062U680</accession>
<evidence type="ECO:0008006" key="5">
    <source>
        <dbReference type="Google" id="ProtNLM"/>
    </source>
</evidence>
<dbReference type="AlphaFoldDB" id="A0A062U680"/>
<dbReference type="STRING" id="1280946.HY29_17340"/>
<dbReference type="Gene3D" id="2.20.200.10">
    <property type="entry name" value="Outer membrane efflux proteins (OEP)"/>
    <property type="match status" value="1"/>
</dbReference>
<keyword evidence="2" id="KW-0812">Transmembrane</keyword>
<keyword evidence="2" id="KW-0472">Membrane</keyword>
<evidence type="ECO:0000313" key="4">
    <source>
        <dbReference type="Proteomes" id="UP000027037"/>
    </source>
</evidence>
<dbReference type="NCBIfam" id="TIGR01845">
    <property type="entry name" value="outer_NodT"/>
    <property type="match status" value="1"/>
</dbReference>
<evidence type="ECO:0000256" key="1">
    <source>
        <dbReference type="ARBA" id="ARBA00007613"/>
    </source>
</evidence>
<dbReference type="OrthoDB" id="7181739at2"/>
<dbReference type="InterPro" id="IPR003423">
    <property type="entry name" value="OMP_efflux"/>
</dbReference>
<dbReference type="PATRIC" id="fig|1280946.3.peg.2751"/>
<keyword evidence="2" id="KW-1134">Transmembrane beta strand</keyword>
<name>A0A062U680_9PROT</name>
<protein>
    <recommendedName>
        <fullName evidence="5">RND transporter</fullName>
    </recommendedName>
</protein>
<gene>
    <name evidence="3" type="ORF">HY29_17340</name>
</gene>
<dbReference type="eggNOG" id="COG1538">
    <property type="taxonomic scope" value="Bacteria"/>
</dbReference>
<dbReference type="SUPFAM" id="SSF56954">
    <property type="entry name" value="Outer membrane efflux proteins (OEP)"/>
    <property type="match status" value="1"/>
</dbReference>
<keyword evidence="4" id="KW-1185">Reference proteome</keyword>
<evidence type="ECO:0000256" key="2">
    <source>
        <dbReference type="RuleBase" id="RU362097"/>
    </source>
</evidence>
<comment type="similarity">
    <text evidence="1 2">Belongs to the outer membrane factor (OMF) (TC 1.B.17) family.</text>
</comment>
<organism evidence="3 4">
    <name type="scientific">Hyphomonas beringensis</name>
    <dbReference type="NCBI Taxonomy" id="1280946"/>
    <lineage>
        <taxon>Bacteria</taxon>
        <taxon>Pseudomonadati</taxon>
        <taxon>Pseudomonadota</taxon>
        <taxon>Alphaproteobacteria</taxon>
        <taxon>Hyphomonadales</taxon>
        <taxon>Hyphomonadaceae</taxon>
        <taxon>Hyphomonas</taxon>
    </lineage>
</organism>
<dbReference type="Pfam" id="PF02321">
    <property type="entry name" value="OEP"/>
    <property type="match status" value="2"/>
</dbReference>
<dbReference type="PROSITE" id="PS51257">
    <property type="entry name" value="PROKAR_LIPOPROTEIN"/>
    <property type="match status" value="1"/>
</dbReference>
<comment type="subcellular location">
    <subcellularLocation>
        <location evidence="2">Cell membrane</location>
        <topology evidence="2">Lipid-anchor</topology>
    </subcellularLocation>
</comment>
<comment type="caution">
    <text evidence="3">The sequence shown here is derived from an EMBL/GenBank/DDBJ whole genome shotgun (WGS) entry which is preliminary data.</text>
</comment>
<keyword evidence="2" id="KW-0449">Lipoprotein</keyword>
<dbReference type="PANTHER" id="PTHR30203">
    <property type="entry name" value="OUTER MEMBRANE CATION EFFLUX PROTEIN"/>
    <property type="match status" value="1"/>
</dbReference>
<dbReference type="EMBL" id="AWFF01000056">
    <property type="protein sequence ID" value="KCZ53243.1"/>
    <property type="molecule type" value="Genomic_DNA"/>
</dbReference>
<dbReference type="GO" id="GO:0015562">
    <property type="term" value="F:efflux transmembrane transporter activity"/>
    <property type="evidence" value="ECO:0007669"/>
    <property type="project" value="InterPro"/>
</dbReference>
<dbReference type="RefSeq" id="WP_034797907.1">
    <property type="nucleotide sequence ID" value="NZ_AWFF01000056.1"/>
</dbReference>
<reference evidence="3 4" key="1">
    <citation type="journal article" date="2014" name="Antonie Van Leeuwenhoek">
        <title>Hyphomonas beringensis sp. nov. and Hyphomonas chukchiensis sp. nov., isolated from surface seawater of the Bering Sea and Chukchi Sea.</title>
        <authorList>
            <person name="Li C."/>
            <person name="Lai Q."/>
            <person name="Li G."/>
            <person name="Dong C."/>
            <person name="Wang J."/>
            <person name="Liao Y."/>
            <person name="Shao Z."/>
        </authorList>
    </citation>
    <scope>NUCLEOTIDE SEQUENCE [LARGE SCALE GENOMIC DNA]</scope>
    <source>
        <strain evidence="3 4">25B14_1</strain>
    </source>
</reference>
<dbReference type="Gene3D" id="1.20.1600.10">
    <property type="entry name" value="Outer membrane efflux proteins (OEP)"/>
    <property type="match status" value="1"/>
</dbReference>
<evidence type="ECO:0000313" key="3">
    <source>
        <dbReference type="EMBL" id="KCZ53243.1"/>
    </source>
</evidence>
<dbReference type="GO" id="GO:0005886">
    <property type="term" value="C:plasma membrane"/>
    <property type="evidence" value="ECO:0007669"/>
    <property type="project" value="UniProtKB-SubCell"/>
</dbReference>
<sequence>MTSITRYAACSAIAIYSLAGCTIQPVQDPTPIKTPAAYSTSITAVPTDDFAQKSDWWLALKDEDLDKIMATAMKRGLSLQAAGAQIAQARAGLGQATADLLPSAVLSSSALRIGSESASAPTYSASFDSSWEIPLFGGGLLARKSKQAGLRAAEADYFATRVSLAAQIAQTYDSVLSLQDSIAIQQRQIKAQQKIHDIVAARLEYGAASKLDMARADSQLAAVESPLPGLQTQLASAKNQLAVLAGLPPGGFNAEFVEQKPIPIFADLPAAGTPEDLLSRRPDIIAAQSQLEASEANTAVARSQYFPQITLNASLSDPGPGAQGQVRSLSDLLDGRFVGFSIGPSLSWKILDFGQLNAEIDQAKGAEREALVSYKKTLLQALLDVENALVGVNNGKAALDLSKEALTSAQSAADISRGEYLDGAIDLSDLLTVEAGLASSESAFAQAQLTYATAQIAYVKAIGGGW</sequence>
<dbReference type="InterPro" id="IPR010131">
    <property type="entry name" value="MdtP/NodT-like"/>
</dbReference>
<dbReference type="Proteomes" id="UP000027037">
    <property type="component" value="Unassembled WGS sequence"/>
</dbReference>